<dbReference type="InterPro" id="IPR050789">
    <property type="entry name" value="Diverse_Enzym_Activities"/>
</dbReference>
<dbReference type="InterPro" id="IPR012338">
    <property type="entry name" value="Beta-lactam/transpept-like"/>
</dbReference>
<reference evidence="2 3" key="1">
    <citation type="submission" date="2017-08" db="EMBL/GenBank/DDBJ databases">
        <title>Fine stratification of microbial communities through a metagenomic profile of the photic zone.</title>
        <authorList>
            <person name="Haro-Moreno J.M."/>
            <person name="Lopez-Perez M."/>
            <person name="De La Torre J."/>
            <person name="Picazo A."/>
            <person name="Camacho A."/>
            <person name="Rodriguez-Valera F."/>
        </authorList>
    </citation>
    <scope>NUCLEOTIDE SEQUENCE [LARGE SCALE GENOMIC DNA]</scope>
    <source>
        <strain evidence="2">MED-G24</strain>
    </source>
</reference>
<comment type="caution">
    <text evidence="2">The sequence shown here is derived from an EMBL/GenBank/DDBJ whole genome shotgun (WGS) entry which is preliminary data.</text>
</comment>
<dbReference type="Proteomes" id="UP000219327">
    <property type="component" value="Unassembled WGS sequence"/>
</dbReference>
<feature type="domain" description="Beta-lactamase-related" evidence="1">
    <location>
        <begin position="29"/>
        <end position="276"/>
    </location>
</feature>
<dbReference type="SUPFAM" id="SSF56601">
    <property type="entry name" value="beta-lactamase/transpeptidase-like"/>
    <property type="match status" value="1"/>
</dbReference>
<dbReference type="PANTHER" id="PTHR43283:SF7">
    <property type="entry name" value="BETA-LACTAMASE-RELATED DOMAIN-CONTAINING PROTEIN"/>
    <property type="match status" value="1"/>
</dbReference>
<protein>
    <recommendedName>
        <fullName evidence="1">Beta-lactamase-related domain-containing protein</fullName>
    </recommendedName>
</protein>
<dbReference type="EMBL" id="NTKD01000019">
    <property type="protein sequence ID" value="PDH39785.1"/>
    <property type="molecule type" value="Genomic_DNA"/>
</dbReference>
<organism evidence="2 3">
    <name type="scientific">OM182 bacterium MED-G24</name>
    <dbReference type="NCBI Taxonomy" id="1986255"/>
    <lineage>
        <taxon>Bacteria</taxon>
        <taxon>Pseudomonadati</taxon>
        <taxon>Pseudomonadota</taxon>
        <taxon>Gammaproteobacteria</taxon>
        <taxon>OMG group</taxon>
        <taxon>OM182 clade</taxon>
    </lineage>
</organism>
<dbReference type="AlphaFoldDB" id="A0A2A5WTD9"/>
<dbReference type="InterPro" id="IPR001466">
    <property type="entry name" value="Beta-lactam-related"/>
</dbReference>
<dbReference type="Pfam" id="PF00144">
    <property type="entry name" value="Beta-lactamase"/>
    <property type="match status" value="1"/>
</dbReference>
<evidence type="ECO:0000259" key="1">
    <source>
        <dbReference type="Pfam" id="PF00144"/>
    </source>
</evidence>
<sequence>MAPDEVGLDNAVLEAAADAVFEIETRYGFLVVKQGRVVFERYKRDVTATNHIFSATKGLGATLIGIAEQQGLLRTRDWIADWLPVHHPDIAPDAEIRHVLNMTAGTDPSGSRWAYNSNFILNSLTGILGLASGMPPVRFYEEYLKQPLQLGFDWPSNNKGWIQIGSQGPLPVIEATHRDIARMGLLWMHGGRWREQQLMAQEFVEEALTSPYPKANAAYGYLWWLNCDTGTWRSTAGRSGTGRWFPFMPDNVFVALGARGKVMIVVPDHELIMVSMGDTAQEKSANYLGTMMHRVARICGYET</sequence>
<accession>A0A2A5WTD9</accession>
<evidence type="ECO:0000313" key="3">
    <source>
        <dbReference type="Proteomes" id="UP000219327"/>
    </source>
</evidence>
<evidence type="ECO:0000313" key="2">
    <source>
        <dbReference type="EMBL" id="PDH39785.1"/>
    </source>
</evidence>
<gene>
    <name evidence="2" type="ORF">CNE99_04885</name>
</gene>
<proteinExistence type="predicted"/>
<dbReference type="Gene3D" id="3.40.710.10">
    <property type="entry name" value="DD-peptidase/beta-lactamase superfamily"/>
    <property type="match status" value="1"/>
</dbReference>
<dbReference type="PANTHER" id="PTHR43283">
    <property type="entry name" value="BETA-LACTAMASE-RELATED"/>
    <property type="match status" value="1"/>
</dbReference>
<name>A0A2A5WTD9_9GAMM</name>